<reference evidence="2 3" key="1">
    <citation type="submission" date="2016-04" db="EMBL/GenBank/DDBJ databases">
        <title>A degradative enzymes factory behind the ericoid mycorrhizal symbiosis.</title>
        <authorList>
            <consortium name="DOE Joint Genome Institute"/>
            <person name="Martino E."/>
            <person name="Morin E."/>
            <person name="Grelet G."/>
            <person name="Kuo A."/>
            <person name="Kohler A."/>
            <person name="Daghino S."/>
            <person name="Barry K."/>
            <person name="Choi C."/>
            <person name="Cichocki N."/>
            <person name="Clum A."/>
            <person name="Copeland A."/>
            <person name="Hainaut M."/>
            <person name="Haridas S."/>
            <person name="Labutti K."/>
            <person name="Lindquist E."/>
            <person name="Lipzen A."/>
            <person name="Khouja H.-R."/>
            <person name="Murat C."/>
            <person name="Ohm R."/>
            <person name="Olson A."/>
            <person name="Spatafora J."/>
            <person name="Veneault-Fourrey C."/>
            <person name="Henrissat B."/>
            <person name="Grigoriev I."/>
            <person name="Martin F."/>
            <person name="Perotto S."/>
        </authorList>
    </citation>
    <scope>NUCLEOTIDE SEQUENCE [LARGE SCALE GENOMIC DNA]</scope>
    <source>
        <strain evidence="2 3">F</strain>
    </source>
</reference>
<feature type="region of interest" description="Disordered" evidence="1">
    <location>
        <begin position="205"/>
        <end position="225"/>
    </location>
</feature>
<evidence type="ECO:0000313" key="3">
    <source>
        <dbReference type="Proteomes" id="UP000235786"/>
    </source>
</evidence>
<organism evidence="2 3">
    <name type="scientific">Hyaloscypha variabilis (strain UAMH 11265 / GT02V1 / F)</name>
    <name type="common">Meliniomyces variabilis</name>
    <dbReference type="NCBI Taxonomy" id="1149755"/>
    <lineage>
        <taxon>Eukaryota</taxon>
        <taxon>Fungi</taxon>
        <taxon>Dikarya</taxon>
        <taxon>Ascomycota</taxon>
        <taxon>Pezizomycotina</taxon>
        <taxon>Leotiomycetes</taxon>
        <taxon>Helotiales</taxon>
        <taxon>Hyaloscyphaceae</taxon>
        <taxon>Hyaloscypha</taxon>
        <taxon>Hyaloscypha variabilis</taxon>
    </lineage>
</organism>
<proteinExistence type="predicted"/>
<sequence length="225" mass="24797">MRKIGLVAIKEPQCRAGLALQSRTADLQAPMKLSLRCAEGRETTPTRFKLRRLVRFSRLARALFAPLSGCPTRENSRGTAQGSVRAAYENSDSRTRAANSKSHCRVGHFDWTLLLQNVSRSSVSESSDSYSTVDVSTFSCTMLSSEVLGRKEVAGRPKGPVNGVGDGDDQKPHICLWCGCRPDGRLGGPMTTPFARWNVSSSWPRTGRGRREVEGRSRGRPLWQC</sequence>
<name>A0A2J6SDB7_HYAVF</name>
<feature type="region of interest" description="Disordered" evidence="1">
    <location>
        <begin position="71"/>
        <end position="92"/>
    </location>
</feature>
<evidence type="ECO:0000256" key="1">
    <source>
        <dbReference type="SAM" id="MobiDB-lite"/>
    </source>
</evidence>
<protein>
    <submittedName>
        <fullName evidence="2">Uncharacterized protein</fullName>
    </submittedName>
</protein>
<keyword evidence="3" id="KW-1185">Reference proteome</keyword>
<dbReference type="Proteomes" id="UP000235786">
    <property type="component" value="Unassembled WGS sequence"/>
</dbReference>
<dbReference type="EMBL" id="KZ613937">
    <property type="protein sequence ID" value="PMD48760.1"/>
    <property type="molecule type" value="Genomic_DNA"/>
</dbReference>
<gene>
    <name evidence="2" type="ORF">L207DRAFT_16483</name>
</gene>
<evidence type="ECO:0000313" key="2">
    <source>
        <dbReference type="EMBL" id="PMD48760.1"/>
    </source>
</evidence>
<dbReference type="AlphaFoldDB" id="A0A2J6SDB7"/>
<accession>A0A2J6SDB7</accession>